<dbReference type="SUPFAM" id="SSF88723">
    <property type="entry name" value="PIN domain-like"/>
    <property type="match status" value="1"/>
</dbReference>
<dbReference type="InterPro" id="IPR002716">
    <property type="entry name" value="PIN_dom"/>
</dbReference>
<dbReference type="GO" id="GO:0000287">
    <property type="term" value="F:magnesium ion binding"/>
    <property type="evidence" value="ECO:0007669"/>
    <property type="project" value="UniProtKB-UniRule"/>
</dbReference>
<keyword evidence="1 5" id="KW-1277">Toxin-antitoxin system</keyword>
<keyword evidence="8" id="KW-1185">Reference proteome</keyword>
<organism evidence="7 8">
    <name type="scientific">Aquisphaera giovannonii</name>
    <dbReference type="NCBI Taxonomy" id="406548"/>
    <lineage>
        <taxon>Bacteria</taxon>
        <taxon>Pseudomonadati</taxon>
        <taxon>Planctomycetota</taxon>
        <taxon>Planctomycetia</taxon>
        <taxon>Isosphaerales</taxon>
        <taxon>Isosphaeraceae</taxon>
        <taxon>Aquisphaera</taxon>
    </lineage>
</organism>
<dbReference type="GO" id="GO:0016787">
    <property type="term" value="F:hydrolase activity"/>
    <property type="evidence" value="ECO:0007669"/>
    <property type="project" value="UniProtKB-KW"/>
</dbReference>
<dbReference type="CDD" id="cd09854">
    <property type="entry name" value="PIN_VapC-like"/>
    <property type="match status" value="1"/>
</dbReference>
<dbReference type="KEGG" id="agv:OJF2_77760"/>
<comment type="similarity">
    <text evidence="5">Belongs to the PINc/VapC protein family.</text>
</comment>
<sequence length="149" mass="15646">MSYLVDTSILGRLANSADPSHAAAAGAVVELHRRGEILHVTAQVLIEFRNVATRPLALNGLGLGVSDAGSKAAVFESSFPLLDEIPAIYPAWKALVGSLAVVGKQVHDARLVAVCHAHGVTHLLTFNVAHFTRLANFGPALVVADPTRV</sequence>
<protein>
    <recommendedName>
        <fullName evidence="5">Ribonuclease VapC</fullName>
        <shortName evidence="5">RNase VapC</shortName>
        <ecNumber evidence="5">3.1.-.-</ecNumber>
    </recommendedName>
    <alternativeName>
        <fullName evidence="5">Toxin VapC</fullName>
    </alternativeName>
</protein>
<dbReference type="OrthoDB" id="291270at2"/>
<keyword evidence="3 5" id="KW-0479">Metal-binding</keyword>
<keyword evidence="5" id="KW-0460">Magnesium</keyword>
<dbReference type="Pfam" id="PF01850">
    <property type="entry name" value="PIN"/>
    <property type="match status" value="1"/>
</dbReference>
<feature type="binding site" evidence="5">
    <location>
        <position position="6"/>
    </location>
    <ligand>
        <name>Mg(2+)</name>
        <dbReference type="ChEBI" id="CHEBI:18420"/>
    </ligand>
</feature>
<evidence type="ECO:0000313" key="8">
    <source>
        <dbReference type="Proteomes" id="UP000324233"/>
    </source>
</evidence>
<evidence type="ECO:0000259" key="6">
    <source>
        <dbReference type="Pfam" id="PF01850"/>
    </source>
</evidence>
<feature type="binding site" evidence="5">
    <location>
        <position position="108"/>
    </location>
    <ligand>
        <name>Mg(2+)</name>
        <dbReference type="ChEBI" id="CHEBI:18420"/>
    </ligand>
</feature>
<dbReference type="RefSeq" id="WP_148598507.1">
    <property type="nucleotide sequence ID" value="NZ_CP042997.1"/>
</dbReference>
<dbReference type="HAMAP" id="MF_00265">
    <property type="entry name" value="VapC_Nob1"/>
    <property type="match status" value="1"/>
</dbReference>
<dbReference type="EMBL" id="CP042997">
    <property type="protein sequence ID" value="QEH39164.1"/>
    <property type="molecule type" value="Genomic_DNA"/>
</dbReference>
<dbReference type="Proteomes" id="UP000324233">
    <property type="component" value="Chromosome"/>
</dbReference>
<proteinExistence type="inferred from homology"/>
<evidence type="ECO:0000256" key="3">
    <source>
        <dbReference type="ARBA" id="ARBA00022723"/>
    </source>
</evidence>
<dbReference type="Gene3D" id="3.40.50.1010">
    <property type="entry name" value="5'-nuclease"/>
    <property type="match status" value="1"/>
</dbReference>
<evidence type="ECO:0000256" key="4">
    <source>
        <dbReference type="ARBA" id="ARBA00022801"/>
    </source>
</evidence>
<dbReference type="EC" id="3.1.-.-" evidence="5"/>
<dbReference type="GO" id="GO:0090729">
    <property type="term" value="F:toxin activity"/>
    <property type="evidence" value="ECO:0007669"/>
    <property type="project" value="UniProtKB-KW"/>
</dbReference>
<accession>A0A5B9WG43</accession>
<name>A0A5B9WG43_9BACT</name>
<comment type="cofactor">
    <cofactor evidence="5">
        <name>Mg(2+)</name>
        <dbReference type="ChEBI" id="CHEBI:18420"/>
    </cofactor>
</comment>
<feature type="domain" description="PIN" evidence="6">
    <location>
        <begin position="3"/>
        <end position="133"/>
    </location>
</feature>
<dbReference type="InterPro" id="IPR022907">
    <property type="entry name" value="VapC_family"/>
</dbReference>
<evidence type="ECO:0000313" key="7">
    <source>
        <dbReference type="EMBL" id="QEH39164.1"/>
    </source>
</evidence>
<keyword evidence="7" id="KW-0255">Endonuclease</keyword>
<reference evidence="7 8" key="1">
    <citation type="submission" date="2019-08" db="EMBL/GenBank/DDBJ databases">
        <title>Deep-cultivation of Planctomycetes and their phenomic and genomic characterization uncovers novel biology.</title>
        <authorList>
            <person name="Wiegand S."/>
            <person name="Jogler M."/>
            <person name="Boedeker C."/>
            <person name="Pinto D."/>
            <person name="Vollmers J."/>
            <person name="Rivas-Marin E."/>
            <person name="Kohn T."/>
            <person name="Peeters S.H."/>
            <person name="Heuer A."/>
            <person name="Rast P."/>
            <person name="Oberbeckmann S."/>
            <person name="Bunk B."/>
            <person name="Jeske O."/>
            <person name="Meyerdierks A."/>
            <person name="Storesund J.E."/>
            <person name="Kallscheuer N."/>
            <person name="Luecker S."/>
            <person name="Lage O.M."/>
            <person name="Pohl T."/>
            <person name="Merkel B.J."/>
            <person name="Hornburger P."/>
            <person name="Mueller R.-W."/>
            <person name="Bruemmer F."/>
            <person name="Labrenz M."/>
            <person name="Spormann A.M."/>
            <person name="Op den Camp H."/>
            <person name="Overmann J."/>
            <person name="Amann R."/>
            <person name="Jetten M.S.M."/>
            <person name="Mascher T."/>
            <person name="Medema M.H."/>
            <person name="Devos D.P."/>
            <person name="Kaster A.-K."/>
            <person name="Ovreas L."/>
            <person name="Rohde M."/>
            <person name="Galperin M.Y."/>
            <person name="Jogler C."/>
        </authorList>
    </citation>
    <scope>NUCLEOTIDE SEQUENCE [LARGE SCALE GENOMIC DNA]</scope>
    <source>
        <strain evidence="7 8">OJF2</strain>
    </source>
</reference>
<evidence type="ECO:0000256" key="2">
    <source>
        <dbReference type="ARBA" id="ARBA00022722"/>
    </source>
</evidence>
<comment type="function">
    <text evidence="5">Toxic component of a toxin-antitoxin (TA) system. An RNase.</text>
</comment>
<dbReference type="InterPro" id="IPR029060">
    <property type="entry name" value="PIN-like_dom_sf"/>
</dbReference>
<dbReference type="GO" id="GO:0004540">
    <property type="term" value="F:RNA nuclease activity"/>
    <property type="evidence" value="ECO:0007669"/>
    <property type="project" value="InterPro"/>
</dbReference>
<evidence type="ECO:0000256" key="1">
    <source>
        <dbReference type="ARBA" id="ARBA00022649"/>
    </source>
</evidence>
<dbReference type="GO" id="GO:0004519">
    <property type="term" value="F:endonuclease activity"/>
    <property type="evidence" value="ECO:0007669"/>
    <property type="project" value="UniProtKB-KW"/>
</dbReference>
<keyword evidence="2 5" id="KW-0540">Nuclease</keyword>
<keyword evidence="5" id="KW-0800">Toxin</keyword>
<evidence type="ECO:0000256" key="5">
    <source>
        <dbReference type="HAMAP-Rule" id="MF_00265"/>
    </source>
</evidence>
<gene>
    <name evidence="7" type="primary">vapC_9</name>
    <name evidence="5" type="synonym">vapC</name>
    <name evidence="7" type="ORF">OJF2_77760</name>
</gene>
<keyword evidence="4 5" id="KW-0378">Hydrolase</keyword>
<dbReference type="AlphaFoldDB" id="A0A5B9WG43"/>